<gene>
    <name evidence="2" type="ORF">GCM10010406_39740</name>
</gene>
<dbReference type="RefSeq" id="WP_344384534.1">
    <property type="nucleotide sequence ID" value="NZ_BAAATA010000026.1"/>
</dbReference>
<reference evidence="3" key="1">
    <citation type="journal article" date="2019" name="Int. J. Syst. Evol. Microbiol.">
        <title>The Global Catalogue of Microorganisms (GCM) 10K type strain sequencing project: providing services to taxonomists for standard genome sequencing and annotation.</title>
        <authorList>
            <consortium name="The Broad Institute Genomics Platform"/>
            <consortium name="The Broad Institute Genome Sequencing Center for Infectious Disease"/>
            <person name="Wu L."/>
            <person name="Ma J."/>
        </authorList>
    </citation>
    <scope>NUCLEOTIDE SEQUENCE [LARGE SCALE GENOMIC DNA]</scope>
    <source>
        <strain evidence="3">JCM 6307</strain>
    </source>
</reference>
<dbReference type="Gene3D" id="3.30.110.40">
    <property type="entry name" value="TusA-like domain"/>
    <property type="match status" value="1"/>
</dbReference>
<comment type="caution">
    <text evidence="2">The sequence shown here is derived from an EMBL/GenBank/DDBJ whole genome shotgun (WGS) entry which is preliminary data.</text>
</comment>
<feature type="domain" description="UPF0033" evidence="1">
    <location>
        <begin position="13"/>
        <end position="70"/>
    </location>
</feature>
<dbReference type="CDD" id="cd00291">
    <property type="entry name" value="SirA_YedF_YeeD"/>
    <property type="match status" value="1"/>
</dbReference>
<dbReference type="EMBL" id="BAAATA010000026">
    <property type="protein sequence ID" value="GAA2499252.1"/>
    <property type="molecule type" value="Genomic_DNA"/>
</dbReference>
<evidence type="ECO:0000313" key="3">
    <source>
        <dbReference type="Proteomes" id="UP001501358"/>
    </source>
</evidence>
<dbReference type="Proteomes" id="UP001501358">
    <property type="component" value="Unassembled WGS sequence"/>
</dbReference>
<accession>A0ABP5ZIE8</accession>
<dbReference type="Pfam" id="PF01206">
    <property type="entry name" value="TusA"/>
    <property type="match status" value="1"/>
</dbReference>
<sequence>MTHTSPPAEPDLTVDGTGLLCVTLLLRLRERIDAAPPGTVVHVVATDPAAPLDLPAWCHMTGHTYLGPVPGERPVYALRLTAGARATRPDAPWHPLRRQEQPRDR</sequence>
<evidence type="ECO:0000313" key="2">
    <source>
        <dbReference type="EMBL" id="GAA2499252.1"/>
    </source>
</evidence>
<proteinExistence type="predicted"/>
<protein>
    <recommendedName>
        <fullName evidence="1">UPF0033 domain-containing protein</fullName>
    </recommendedName>
</protein>
<dbReference type="SUPFAM" id="SSF64307">
    <property type="entry name" value="SirA-like"/>
    <property type="match status" value="1"/>
</dbReference>
<dbReference type="InterPro" id="IPR001455">
    <property type="entry name" value="TusA-like"/>
</dbReference>
<keyword evidence="3" id="KW-1185">Reference proteome</keyword>
<dbReference type="InterPro" id="IPR036868">
    <property type="entry name" value="TusA-like_sf"/>
</dbReference>
<organism evidence="2 3">
    <name type="scientific">Streptomyces thermolineatus</name>
    <dbReference type="NCBI Taxonomy" id="44033"/>
    <lineage>
        <taxon>Bacteria</taxon>
        <taxon>Bacillati</taxon>
        <taxon>Actinomycetota</taxon>
        <taxon>Actinomycetes</taxon>
        <taxon>Kitasatosporales</taxon>
        <taxon>Streptomycetaceae</taxon>
        <taxon>Streptomyces</taxon>
    </lineage>
</organism>
<name>A0ABP5ZIE8_9ACTN</name>
<evidence type="ECO:0000259" key="1">
    <source>
        <dbReference type="Pfam" id="PF01206"/>
    </source>
</evidence>